<dbReference type="CDD" id="cd23509">
    <property type="entry name" value="Gnk2-like"/>
    <property type="match status" value="1"/>
</dbReference>
<protein>
    <recommendedName>
        <fullName evidence="3">Gnk2-homologous domain-containing protein</fullName>
    </recommendedName>
</protein>
<dbReference type="AlphaFoldDB" id="A0A328E0D9"/>
<keyword evidence="5" id="KW-1185">Reference proteome</keyword>
<dbReference type="PANTHER" id="PTHR32099:SF42">
    <property type="entry name" value="CYSTEINE-RICH RECEPTOR-LIKE PROTEIN KINASE 9-RELATED"/>
    <property type="match status" value="1"/>
</dbReference>
<dbReference type="PROSITE" id="PS51473">
    <property type="entry name" value="GNK2"/>
    <property type="match status" value="1"/>
</dbReference>
<dbReference type="Proteomes" id="UP000249390">
    <property type="component" value="Unassembled WGS sequence"/>
</dbReference>
<reference evidence="4 5" key="1">
    <citation type="submission" date="2018-06" db="EMBL/GenBank/DDBJ databases">
        <title>The Genome of Cuscuta australis (Dodder) Provides Insight into the Evolution of Plant Parasitism.</title>
        <authorList>
            <person name="Liu H."/>
        </authorList>
    </citation>
    <scope>NUCLEOTIDE SEQUENCE [LARGE SCALE GENOMIC DNA]</scope>
    <source>
        <strain evidence="5">cv. Yunnan</strain>
        <tissue evidence="4">Vines</tissue>
    </source>
</reference>
<evidence type="ECO:0000313" key="5">
    <source>
        <dbReference type="Proteomes" id="UP000249390"/>
    </source>
</evidence>
<evidence type="ECO:0000313" key="4">
    <source>
        <dbReference type="EMBL" id="RAL50930.1"/>
    </source>
</evidence>
<name>A0A328E0D9_9ASTE</name>
<comment type="caution">
    <text evidence="4">The sequence shown here is derived from an EMBL/GenBank/DDBJ whole genome shotgun (WGS) entry which is preliminary data.</text>
</comment>
<evidence type="ECO:0000259" key="3">
    <source>
        <dbReference type="PROSITE" id="PS51473"/>
    </source>
</evidence>
<dbReference type="InterPro" id="IPR002902">
    <property type="entry name" value="GNK2"/>
</dbReference>
<dbReference type="Gene3D" id="3.30.430.20">
    <property type="entry name" value="Gnk2 domain, C-X8-C-X2-C motif"/>
    <property type="match status" value="1"/>
</dbReference>
<evidence type="ECO:0000256" key="2">
    <source>
        <dbReference type="ARBA" id="ARBA00022737"/>
    </source>
</evidence>
<dbReference type="PANTHER" id="PTHR32099">
    <property type="entry name" value="CYSTEINE-RICH REPEAT SECRETORY PROTEIN"/>
    <property type="match status" value="1"/>
</dbReference>
<proteinExistence type="predicted"/>
<keyword evidence="1" id="KW-0732">Signal</keyword>
<sequence>MLGGCTSQMGYRCGDSIVHHNQNRIYDQFNIKTVLGDLVWNATRPGGFYKTTAGSGGSNTVYGLFICRGDVSLADCQSCIKDAAKEVCG</sequence>
<evidence type="ECO:0000256" key="1">
    <source>
        <dbReference type="ARBA" id="ARBA00022729"/>
    </source>
</evidence>
<organism evidence="4 5">
    <name type="scientific">Cuscuta australis</name>
    <dbReference type="NCBI Taxonomy" id="267555"/>
    <lineage>
        <taxon>Eukaryota</taxon>
        <taxon>Viridiplantae</taxon>
        <taxon>Streptophyta</taxon>
        <taxon>Embryophyta</taxon>
        <taxon>Tracheophyta</taxon>
        <taxon>Spermatophyta</taxon>
        <taxon>Magnoliopsida</taxon>
        <taxon>eudicotyledons</taxon>
        <taxon>Gunneridae</taxon>
        <taxon>Pentapetalae</taxon>
        <taxon>asterids</taxon>
        <taxon>lamiids</taxon>
        <taxon>Solanales</taxon>
        <taxon>Convolvulaceae</taxon>
        <taxon>Cuscuteae</taxon>
        <taxon>Cuscuta</taxon>
        <taxon>Cuscuta subgen. Grammica</taxon>
        <taxon>Cuscuta sect. Cleistogrammica</taxon>
    </lineage>
</organism>
<dbReference type="Pfam" id="PF01657">
    <property type="entry name" value="Stress-antifung"/>
    <property type="match status" value="1"/>
</dbReference>
<dbReference type="EMBL" id="NQVE01000054">
    <property type="protein sequence ID" value="RAL50930.1"/>
    <property type="molecule type" value="Genomic_DNA"/>
</dbReference>
<gene>
    <name evidence="4" type="ORF">DM860_005286</name>
</gene>
<feature type="domain" description="Gnk2-homologous" evidence="3">
    <location>
        <begin position="6"/>
        <end position="89"/>
    </location>
</feature>
<dbReference type="InterPro" id="IPR038408">
    <property type="entry name" value="GNK2_sf"/>
</dbReference>
<accession>A0A328E0D9</accession>
<keyword evidence="2" id="KW-0677">Repeat</keyword>